<keyword evidence="4" id="KW-1185">Reference proteome</keyword>
<dbReference type="AlphaFoldDB" id="A0AA39LQQ6"/>
<feature type="chain" id="PRO_5041414297" evidence="2">
    <location>
        <begin position="20"/>
        <end position="73"/>
    </location>
</feature>
<keyword evidence="2" id="KW-0732">Signal</keyword>
<gene>
    <name evidence="3" type="ORF">QR680_018420</name>
</gene>
<evidence type="ECO:0000256" key="2">
    <source>
        <dbReference type="SAM" id="SignalP"/>
    </source>
</evidence>
<keyword evidence="1" id="KW-0812">Transmembrane</keyword>
<evidence type="ECO:0000313" key="3">
    <source>
        <dbReference type="EMBL" id="KAK0406187.1"/>
    </source>
</evidence>
<keyword evidence="1" id="KW-0472">Membrane</keyword>
<sequence>MKTFVLFLLLAVLVALSTAFGLRQPQEHHQMSLPVVVVAVVLFIGFDIFGAFDVEPETPQKEKTPPNDDRFAI</sequence>
<accession>A0AA39LQQ6</accession>
<keyword evidence="1" id="KW-1133">Transmembrane helix</keyword>
<protein>
    <submittedName>
        <fullName evidence="3">Uncharacterized protein</fullName>
    </submittedName>
</protein>
<organism evidence="3 4">
    <name type="scientific">Steinernema hermaphroditum</name>
    <dbReference type="NCBI Taxonomy" id="289476"/>
    <lineage>
        <taxon>Eukaryota</taxon>
        <taxon>Metazoa</taxon>
        <taxon>Ecdysozoa</taxon>
        <taxon>Nematoda</taxon>
        <taxon>Chromadorea</taxon>
        <taxon>Rhabditida</taxon>
        <taxon>Tylenchina</taxon>
        <taxon>Panagrolaimomorpha</taxon>
        <taxon>Strongyloidoidea</taxon>
        <taxon>Steinernematidae</taxon>
        <taxon>Steinernema</taxon>
    </lineage>
</organism>
<name>A0AA39LQQ6_9BILA</name>
<evidence type="ECO:0000256" key="1">
    <source>
        <dbReference type="SAM" id="Phobius"/>
    </source>
</evidence>
<proteinExistence type="predicted"/>
<comment type="caution">
    <text evidence="3">The sequence shown here is derived from an EMBL/GenBank/DDBJ whole genome shotgun (WGS) entry which is preliminary data.</text>
</comment>
<dbReference type="Proteomes" id="UP001175271">
    <property type="component" value="Unassembled WGS sequence"/>
</dbReference>
<reference evidence="3" key="1">
    <citation type="submission" date="2023-06" db="EMBL/GenBank/DDBJ databases">
        <title>Genomic analysis of the entomopathogenic nematode Steinernema hermaphroditum.</title>
        <authorList>
            <person name="Schwarz E.M."/>
            <person name="Heppert J.K."/>
            <person name="Baniya A."/>
            <person name="Schwartz H.T."/>
            <person name="Tan C.-H."/>
            <person name="Antoshechkin I."/>
            <person name="Sternberg P.W."/>
            <person name="Goodrich-Blair H."/>
            <person name="Dillman A.R."/>
        </authorList>
    </citation>
    <scope>NUCLEOTIDE SEQUENCE</scope>
    <source>
        <strain evidence="3">PS9179</strain>
        <tissue evidence="3">Whole animal</tissue>
    </source>
</reference>
<evidence type="ECO:0000313" key="4">
    <source>
        <dbReference type="Proteomes" id="UP001175271"/>
    </source>
</evidence>
<feature type="signal peptide" evidence="2">
    <location>
        <begin position="1"/>
        <end position="19"/>
    </location>
</feature>
<feature type="transmembrane region" description="Helical" evidence="1">
    <location>
        <begin position="31"/>
        <end position="52"/>
    </location>
</feature>
<dbReference type="EMBL" id="JAUCMV010000004">
    <property type="protein sequence ID" value="KAK0406187.1"/>
    <property type="molecule type" value="Genomic_DNA"/>
</dbReference>